<evidence type="ECO:0000256" key="1">
    <source>
        <dbReference type="ARBA" id="ARBA00004141"/>
    </source>
</evidence>
<comment type="caution">
    <text evidence="5">The sequence shown here is derived from an EMBL/GenBank/DDBJ whole genome shotgun (WGS) entry which is preliminary data.</text>
</comment>
<organism evidence="5 6">
    <name type="scientific">Dimargaris verticillata</name>
    <dbReference type="NCBI Taxonomy" id="2761393"/>
    <lineage>
        <taxon>Eukaryota</taxon>
        <taxon>Fungi</taxon>
        <taxon>Fungi incertae sedis</taxon>
        <taxon>Zoopagomycota</taxon>
        <taxon>Kickxellomycotina</taxon>
        <taxon>Dimargaritomycetes</taxon>
        <taxon>Dimargaritales</taxon>
        <taxon>Dimargaritaceae</taxon>
        <taxon>Dimargaris</taxon>
    </lineage>
</organism>
<sequence length="126" mass="14141">MPSLPLKYVSLLTLVVQNSALVLVMRYSRLHSGQTGESYYTSTAVFLAELTKLVLSIGLYMYEELQQRHEAAKRRHQGYELATSQRLQASQDHHDMVGPAAESPFPDDSGTLVTLRTVLRKVFGDD</sequence>
<evidence type="ECO:0000256" key="2">
    <source>
        <dbReference type="ARBA" id="ARBA00022692"/>
    </source>
</evidence>
<evidence type="ECO:0000256" key="3">
    <source>
        <dbReference type="ARBA" id="ARBA00022989"/>
    </source>
</evidence>
<keyword evidence="3" id="KW-1133">Transmembrane helix</keyword>
<evidence type="ECO:0000313" key="5">
    <source>
        <dbReference type="EMBL" id="KAJ1972194.1"/>
    </source>
</evidence>
<dbReference type="Pfam" id="PF04142">
    <property type="entry name" value="Nuc_sug_transp"/>
    <property type="match status" value="1"/>
</dbReference>
<protein>
    <submittedName>
        <fullName evidence="5">UDP-galactose transporter Gms1</fullName>
    </submittedName>
</protein>
<keyword evidence="2" id="KW-0812">Transmembrane</keyword>
<comment type="subcellular location">
    <subcellularLocation>
        <location evidence="1">Membrane</location>
        <topology evidence="1">Multi-pass membrane protein</topology>
    </subcellularLocation>
</comment>
<dbReference type="OrthoDB" id="2433876at2759"/>
<keyword evidence="4" id="KW-0472">Membrane</keyword>
<dbReference type="EMBL" id="JANBQB010001128">
    <property type="protein sequence ID" value="KAJ1972194.1"/>
    <property type="molecule type" value="Genomic_DNA"/>
</dbReference>
<proteinExistence type="predicted"/>
<dbReference type="Proteomes" id="UP001151582">
    <property type="component" value="Unassembled WGS sequence"/>
</dbReference>
<gene>
    <name evidence="5" type="primary">gms1_2</name>
    <name evidence="5" type="ORF">H4R34_005487</name>
</gene>
<dbReference type="InterPro" id="IPR007271">
    <property type="entry name" value="Nuc_sug_transpt"/>
</dbReference>
<dbReference type="GO" id="GO:0015165">
    <property type="term" value="F:pyrimidine nucleotide-sugar transmembrane transporter activity"/>
    <property type="evidence" value="ECO:0007669"/>
    <property type="project" value="InterPro"/>
</dbReference>
<name>A0A9W8AWF1_9FUNG</name>
<feature type="non-terminal residue" evidence="5">
    <location>
        <position position="126"/>
    </location>
</feature>
<reference evidence="5" key="1">
    <citation type="submission" date="2022-07" db="EMBL/GenBank/DDBJ databases">
        <title>Phylogenomic reconstructions and comparative analyses of Kickxellomycotina fungi.</title>
        <authorList>
            <person name="Reynolds N.K."/>
            <person name="Stajich J.E."/>
            <person name="Barry K."/>
            <person name="Grigoriev I.V."/>
            <person name="Crous P."/>
            <person name="Smith M.E."/>
        </authorList>
    </citation>
    <scope>NUCLEOTIDE SEQUENCE</scope>
    <source>
        <strain evidence="5">RSA 567</strain>
    </source>
</reference>
<dbReference type="AlphaFoldDB" id="A0A9W8AWF1"/>
<dbReference type="GO" id="GO:0000139">
    <property type="term" value="C:Golgi membrane"/>
    <property type="evidence" value="ECO:0007669"/>
    <property type="project" value="InterPro"/>
</dbReference>
<evidence type="ECO:0000256" key="4">
    <source>
        <dbReference type="ARBA" id="ARBA00023136"/>
    </source>
</evidence>
<accession>A0A9W8AWF1</accession>
<evidence type="ECO:0000313" key="6">
    <source>
        <dbReference type="Proteomes" id="UP001151582"/>
    </source>
</evidence>
<keyword evidence="6" id="KW-1185">Reference proteome</keyword>